<dbReference type="STRING" id="1841859.GCA_900157385_04121"/>
<protein>
    <submittedName>
        <fullName evidence="3">NAD(P)-dependent dehydrogenase, short-chain alcohol dehydrogenase family</fullName>
    </submittedName>
</protein>
<keyword evidence="4" id="KW-1185">Reference proteome</keyword>
<dbReference type="FunFam" id="3.40.50.720:FF:000084">
    <property type="entry name" value="Short-chain dehydrogenase reductase"/>
    <property type="match status" value="1"/>
</dbReference>
<gene>
    <name evidence="3" type="ORF">MTAB308_4120</name>
</gene>
<dbReference type="PRINTS" id="PR00080">
    <property type="entry name" value="SDRFAMILY"/>
</dbReference>
<dbReference type="InterPro" id="IPR020904">
    <property type="entry name" value="Sc_DH/Rdtase_CS"/>
</dbReference>
<dbReference type="Gene3D" id="3.40.50.720">
    <property type="entry name" value="NAD(P)-binding Rossmann-like Domain"/>
    <property type="match status" value="1"/>
</dbReference>
<name>A0A2U3NGD9_9MYCO</name>
<evidence type="ECO:0000313" key="3">
    <source>
        <dbReference type="EMBL" id="SPM30611.1"/>
    </source>
</evidence>
<dbReference type="GO" id="GO:0016491">
    <property type="term" value="F:oxidoreductase activity"/>
    <property type="evidence" value="ECO:0007669"/>
    <property type="project" value="UniProtKB-KW"/>
</dbReference>
<dbReference type="Proteomes" id="UP000241595">
    <property type="component" value="Unassembled WGS sequence"/>
</dbReference>
<dbReference type="EMBL" id="FTRV01000015">
    <property type="protein sequence ID" value="SPM30611.1"/>
    <property type="molecule type" value="Genomic_DNA"/>
</dbReference>
<comment type="similarity">
    <text evidence="1">Belongs to the short-chain dehydrogenases/reductases (SDR) family.</text>
</comment>
<evidence type="ECO:0000313" key="4">
    <source>
        <dbReference type="Proteomes" id="UP000241595"/>
    </source>
</evidence>
<dbReference type="SUPFAM" id="SSF51735">
    <property type="entry name" value="NAD(P)-binding Rossmann-fold domains"/>
    <property type="match status" value="1"/>
</dbReference>
<proteinExistence type="inferred from homology"/>
<accession>A0A2U3NGD9</accession>
<organism evidence="3 4">
    <name type="scientific">Mycobacterium terramassiliense</name>
    <dbReference type="NCBI Taxonomy" id="1841859"/>
    <lineage>
        <taxon>Bacteria</taxon>
        <taxon>Bacillati</taxon>
        <taxon>Actinomycetota</taxon>
        <taxon>Actinomycetes</taxon>
        <taxon>Mycobacteriales</taxon>
        <taxon>Mycobacteriaceae</taxon>
        <taxon>Mycobacterium</taxon>
    </lineage>
</organism>
<dbReference type="InterPro" id="IPR002347">
    <property type="entry name" value="SDR_fam"/>
</dbReference>
<sequence>MIIDEFRLTDRVAIVTGAGVGIGRDIAVAFAEAGADVVVAARTGSDLEQTVAQIEHTGRRGLAVVTDVMVEDDLIGLVDTTVEHFGRLSILVNNAGGTQPRPAMQTSSRYLTTALHFNAVAPFLLSKAAAQAMVDTDGEGSIVNISSRSGDMVMSSMLAYGAGKAALNMVTQNMAADLAPWVRVNGIAVGGVATQSMDFVMSNDELRTQYESNTPMRRIGTPRDIAAAALYLAAPASAWVTGVILRVDGGTTKPSFDLPAPPLQPTANRERK</sequence>
<evidence type="ECO:0000256" key="1">
    <source>
        <dbReference type="ARBA" id="ARBA00006484"/>
    </source>
</evidence>
<dbReference type="PANTHER" id="PTHR43639:SF1">
    <property type="entry name" value="SHORT-CHAIN DEHYDROGENASE_REDUCTASE FAMILY PROTEIN"/>
    <property type="match status" value="1"/>
</dbReference>
<dbReference type="OrthoDB" id="286404at2"/>
<keyword evidence="2" id="KW-0560">Oxidoreductase</keyword>
<evidence type="ECO:0000256" key="2">
    <source>
        <dbReference type="ARBA" id="ARBA00023002"/>
    </source>
</evidence>
<dbReference type="RefSeq" id="WP_077101684.1">
    <property type="nucleotide sequence ID" value="NZ_LT717701.1"/>
</dbReference>
<dbReference type="PROSITE" id="PS00061">
    <property type="entry name" value="ADH_SHORT"/>
    <property type="match status" value="1"/>
</dbReference>
<dbReference type="InterPro" id="IPR036291">
    <property type="entry name" value="NAD(P)-bd_dom_sf"/>
</dbReference>
<reference evidence="3 4" key="1">
    <citation type="submission" date="2017-01" db="EMBL/GenBank/DDBJ databases">
        <authorList>
            <consortium name="Urmite Genomes"/>
        </authorList>
    </citation>
    <scope>NUCLEOTIDE SEQUENCE [LARGE SCALE GENOMIC DNA]</scope>
    <source>
        <strain evidence="3 4">AB308</strain>
    </source>
</reference>
<dbReference type="CDD" id="cd05233">
    <property type="entry name" value="SDR_c"/>
    <property type="match status" value="1"/>
</dbReference>
<dbReference type="NCBIfam" id="NF005559">
    <property type="entry name" value="PRK07231.1"/>
    <property type="match status" value="1"/>
</dbReference>
<dbReference type="PRINTS" id="PR00081">
    <property type="entry name" value="GDHRDH"/>
</dbReference>
<dbReference type="Pfam" id="PF13561">
    <property type="entry name" value="adh_short_C2"/>
    <property type="match status" value="1"/>
</dbReference>
<dbReference type="PANTHER" id="PTHR43639">
    <property type="entry name" value="OXIDOREDUCTASE, SHORT-CHAIN DEHYDROGENASE/REDUCTASE FAMILY (AFU_ORTHOLOGUE AFUA_5G02870)"/>
    <property type="match status" value="1"/>
</dbReference>
<dbReference type="AlphaFoldDB" id="A0A2U3NGD9"/>